<keyword evidence="5" id="KW-0378">Hydrolase</keyword>
<feature type="domain" description="RNA-binding protein AU-1/Ribonuclease E/G" evidence="8">
    <location>
        <begin position="150"/>
        <end position="258"/>
    </location>
</feature>
<dbReference type="GO" id="GO:0046872">
    <property type="term" value="F:metal ion binding"/>
    <property type="evidence" value="ECO:0007669"/>
    <property type="project" value="UniProtKB-KW"/>
</dbReference>
<keyword evidence="2" id="KW-0540">Nuclease</keyword>
<keyword evidence="6" id="KW-0460">Magnesium</keyword>
<dbReference type="PANTHER" id="PTHR30001">
    <property type="entry name" value="RIBONUCLEASE"/>
    <property type="match status" value="1"/>
</dbReference>
<dbReference type="PANTHER" id="PTHR30001:SF1">
    <property type="entry name" value="RIBONUCLEASE E_G-LIKE PROTEIN, CHLOROPLASTIC"/>
    <property type="match status" value="1"/>
</dbReference>
<dbReference type="GO" id="GO:0003723">
    <property type="term" value="F:RNA binding"/>
    <property type="evidence" value="ECO:0007669"/>
    <property type="project" value="UniProtKB-KW"/>
</dbReference>
<dbReference type="SUPFAM" id="SSF50249">
    <property type="entry name" value="Nucleic acid-binding proteins"/>
    <property type="match status" value="1"/>
</dbReference>
<dbReference type="GO" id="GO:0016787">
    <property type="term" value="F:hydrolase activity"/>
    <property type="evidence" value="ECO:0007669"/>
    <property type="project" value="UniProtKB-KW"/>
</dbReference>
<evidence type="ECO:0000313" key="9">
    <source>
        <dbReference type="EMBL" id="MBB3871419.1"/>
    </source>
</evidence>
<evidence type="ECO:0000313" key="10">
    <source>
        <dbReference type="Proteomes" id="UP000532936"/>
    </source>
</evidence>
<evidence type="ECO:0000256" key="4">
    <source>
        <dbReference type="ARBA" id="ARBA00022759"/>
    </source>
</evidence>
<evidence type="ECO:0000256" key="5">
    <source>
        <dbReference type="ARBA" id="ARBA00022801"/>
    </source>
</evidence>
<evidence type="ECO:0000256" key="2">
    <source>
        <dbReference type="ARBA" id="ARBA00022722"/>
    </source>
</evidence>
<organism evidence="9 10">
    <name type="scientific">Brevundimonas mediterranea</name>
    <dbReference type="NCBI Taxonomy" id="74329"/>
    <lineage>
        <taxon>Bacteria</taxon>
        <taxon>Pseudomonadati</taxon>
        <taxon>Pseudomonadota</taxon>
        <taxon>Alphaproteobacteria</taxon>
        <taxon>Caulobacterales</taxon>
        <taxon>Caulobacteraceae</taxon>
        <taxon>Brevundimonas</taxon>
    </lineage>
</organism>
<evidence type="ECO:0000256" key="3">
    <source>
        <dbReference type="ARBA" id="ARBA00022723"/>
    </source>
</evidence>
<dbReference type="InterPro" id="IPR012340">
    <property type="entry name" value="NA-bd_OB-fold"/>
</dbReference>
<evidence type="ECO:0000256" key="7">
    <source>
        <dbReference type="ARBA" id="ARBA00022884"/>
    </source>
</evidence>
<keyword evidence="7" id="KW-0694">RNA-binding</keyword>
<comment type="caution">
    <text evidence="9">The sequence shown here is derived from an EMBL/GenBank/DDBJ whole genome shotgun (WGS) entry which is preliminary data.</text>
</comment>
<name>A0A7W6EZ36_9CAUL</name>
<dbReference type="InterPro" id="IPR019307">
    <property type="entry name" value="RNA-bd_AU-1/RNase_E/G"/>
</dbReference>
<evidence type="ECO:0000256" key="6">
    <source>
        <dbReference type="ARBA" id="ARBA00022842"/>
    </source>
</evidence>
<dbReference type="GO" id="GO:0004519">
    <property type="term" value="F:endonuclease activity"/>
    <property type="evidence" value="ECO:0007669"/>
    <property type="project" value="UniProtKB-KW"/>
</dbReference>
<dbReference type="GO" id="GO:0005737">
    <property type="term" value="C:cytoplasm"/>
    <property type="evidence" value="ECO:0007669"/>
    <property type="project" value="TreeGrafter"/>
</dbReference>
<dbReference type="GO" id="GO:0004540">
    <property type="term" value="F:RNA nuclease activity"/>
    <property type="evidence" value="ECO:0007669"/>
    <property type="project" value="InterPro"/>
</dbReference>
<protein>
    <submittedName>
        <fullName evidence="9">Ribonuclease G/E</fullName>
    </submittedName>
</protein>
<proteinExistence type="predicted"/>
<dbReference type="EMBL" id="JACIDA010000001">
    <property type="protein sequence ID" value="MBB3871419.1"/>
    <property type="molecule type" value="Genomic_DNA"/>
</dbReference>
<dbReference type="InterPro" id="IPR004659">
    <property type="entry name" value="RNase_E/G"/>
</dbReference>
<sequence length="346" mass="36728">MSGEIEVFLDEAPGETRGAVSRDGRYTHLLIHRDSDLPQHRLGARSVGRVTEINPGLRGAFVDLGAGAPAFLPFHRNERLTQGERLEAAVVAEPRADKGAVLRRLGPGEGAPRLLGAAPSIAAQLRDLAGGGGLITGLAAIDAVTEAEEEALAPSHVFTSHGVDLAIERTRALIAVDIDHTAGTGRDPKQARAAANRQGLNQAARLIGLRNWGGLIVIDLVGDAEDAAAGDKAARAAFAHEPQAVFGPISRFGLLQMSLPWRRTPIEEILFEAGRRPSVQTEVLALARALRRRLLSDTRSPRVVARCAPDEAALLGPLADRMGPRASVRADADVRRGCGRIEGPDR</sequence>
<comment type="cofactor">
    <cofactor evidence="1">
        <name>Mg(2+)</name>
        <dbReference type="ChEBI" id="CHEBI:18420"/>
    </cofactor>
</comment>
<gene>
    <name evidence="9" type="ORF">GGR11_000933</name>
</gene>
<keyword evidence="4" id="KW-0255">Endonuclease</keyword>
<accession>A0A7W6EZ36</accession>
<dbReference type="RefSeq" id="WP_183195619.1">
    <property type="nucleotide sequence ID" value="NZ_JACIDA010000001.1"/>
</dbReference>
<evidence type="ECO:0000259" key="8">
    <source>
        <dbReference type="Pfam" id="PF10150"/>
    </source>
</evidence>
<evidence type="ECO:0000256" key="1">
    <source>
        <dbReference type="ARBA" id="ARBA00001946"/>
    </source>
</evidence>
<dbReference type="Proteomes" id="UP000532936">
    <property type="component" value="Unassembled WGS sequence"/>
</dbReference>
<reference evidence="9 10" key="1">
    <citation type="submission" date="2020-08" db="EMBL/GenBank/DDBJ databases">
        <title>Genomic Encyclopedia of Type Strains, Phase IV (KMG-IV): sequencing the most valuable type-strain genomes for metagenomic binning, comparative biology and taxonomic classification.</title>
        <authorList>
            <person name="Goeker M."/>
        </authorList>
    </citation>
    <scope>NUCLEOTIDE SEQUENCE [LARGE SCALE GENOMIC DNA]</scope>
    <source>
        <strain evidence="9 10">DSM 14878</strain>
    </source>
</reference>
<dbReference type="AlphaFoldDB" id="A0A7W6EZ36"/>
<keyword evidence="3" id="KW-0479">Metal-binding</keyword>
<dbReference type="GO" id="GO:0006364">
    <property type="term" value="P:rRNA processing"/>
    <property type="evidence" value="ECO:0007669"/>
    <property type="project" value="TreeGrafter"/>
</dbReference>
<dbReference type="Pfam" id="PF10150">
    <property type="entry name" value="RNase_E_G"/>
    <property type="match status" value="1"/>
</dbReference>